<evidence type="ECO:0000313" key="2">
    <source>
        <dbReference type="Proteomes" id="UP001596500"/>
    </source>
</evidence>
<dbReference type="EMBL" id="JBHTBW010000047">
    <property type="protein sequence ID" value="MFC7442286.1"/>
    <property type="molecule type" value="Genomic_DNA"/>
</dbReference>
<comment type="caution">
    <text evidence="1">The sequence shown here is derived from an EMBL/GenBank/DDBJ whole genome shotgun (WGS) entry which is preliminary data.</text>
</comment>
<keyword evidence="2" id="KW-1185">Reference proteome</keyword>
<accession>A0ABW2RMQ7</accession>
<gene>
    <name evidence="1" type="ORF">ACFQNG_14460</name>
</gene>
<dbReference type="Proteomes" id="UP001596500">
    <property type="component" value="Unassembled WGS sequence"/>
</dbReference>
<protein>
    <submittedName>
        <fullName evidence="1">GapA-binding peptide SR1P</fullName>
    </submittedName>
</protein>
<reference evidence="2" key="1">
    <citation type="journal article" date="2019" name="Int. J. Syst. Evol. Microbiol.">
        <title>The Global Catalogue of Microorganisms (GCM) 10K type strain sequencing project: providing services to taxonomists for standard genome sequencing and annotation.</title>
        <authorList>
            <consortium name="The Broad Institute Genomics Platform"/>
            <consortium name="The Broad Institute Genome Sequencing Center for Infectious Disease"/>
            <person name="Wu L."/>
            <person name="Ma J."/>
        </authorList>
    </citation>
    <scope>NUCLEOTIDE SEQUENCE [LARGE SCALE GENOMIC DNA]</scope>
    <source>
        <strain evidence="2">CGMCC 1.12942</strain>
    </source>
</reference>
<name>A0ABW2RMQ7_9BACL</name>
<proteinExistence type="predicted"/>
<dbReference type="InterPro" id="IPR025236">
    <property type="entry name" value="SR1P"/>
</dbReference>
<dbReference type="RefSeq" id="WP_379866079.1">
    <property type="nucleotide sequence ID" value="NZ_JBHTBW010000047.1"/>
</dbReference>
<organism evidence="1 2">
    <name type="scientific">Laceyella putida</name>
    <dbReference type="NCBI Taxonomy" id="110101"/>
    <lineage>
        <taxon>Bacteria</taxon>
        <taxon>Bacillati</taxon>
        <taxon>Bacillota</taxon>
        <taxon>Bacilli</taxon>
        <taxon>Bacillales</taxon>
        <taxon>Thermoactinomycetaceae</taxon>
        <taxon>Laceyella</taxon>
    </lineage>
</organism>
<evidence type="ECO:0000313" key="1">
    <source>
        <dbReference type="EMBL" id="MFC7442286.1"/>
    </source>
</evidence>
<sequence>MEAIVCQTCEDVITYVPSEKVGTLYGQCPGCDKEEEKAALANASRE</sequence>
<dbReference type="Pfam" id="PF13790">
    <property type="entry name" value="SR1P"/>
    <property type="match status" value="1"/>
</dbReference>